<reference evidence="1 2" key="1">
    <citation type="journal article" date="2008" name="Nature">
        <title>The genome of Laccaria bicolor provides insights into mycorrhizal symbiosis.</title>
        <authorList>
            <person name="Martin F."/>
            <person name="Aerts A."/>
            <person name="Ahren D."/>
            <person name="Brun A."/>
            <person name="Danchin E.G.J."/>
            <person name="Duchaussoy F."/>
            <person name="Gibon J."/>
            <person name="Kohler A."/>
            <person name="Lindquist E."/>
            <person name="Pereda V."/>
            <person name="Salamov A."/>
            <person name="Shapiro H.J."/>
            <person name="Wuyts J."/>
            <person name="Blaudez D."/>
            <person name="Buee M."/>
            <person name="Brokstein P."/>
            <person name="Canbaeck B."/>
            <person name="Cohen D."/>
            <person name="Courty P.E."/>
            <person name="Coutinho P.M."/>
            <person name="Delaruelle C."/>
            <person name="Detter J.C."/>
            <person name="Deveau A."/>
            <person name="DiFazio S."/>
            <person name="Duplessis S."/>
            <person name="Fraissinet-Tachet L."/>
            <person name="Lucic E."/>
            <person name="Frey-Klett P."/>
            <person name="Fourrey C."/>
            <person name="Feussner I."/>
            <person name="Gay G."/>
            <person name="Grimwood J."/>
            <person name="Hoegger P.J."/>
            <person name="Jain P."/>
            <person name="Kilaru S."/>
            <person name="Labbe J."/>
            <person name="Lin Y.C."/>
            <person name="Legue V."/>
            <person name="Le Tacon F."/>
            <person name="Marmeisse R."/>
            <person name="Melayah D."/>
            <person name="Montanini B."/>
            <person name="Muratet M."/>
            <person name="Nehls U."/>
            <person name="Niculita-Hirzel H."/>
            <person name="Oudot-Le Secq M.P."/>
            <person name="Peter M."/>
            <person name="Quesneville H."/>
            <person name="Rajashekar B."/>
            <person name="Reich M."/>
            <person name="Rouhier N."/>
            <person name="Schmutz J."/>
            <person name="Yin T."/>
            <person name="Chalot M."/>
            <person name="Henrissat B."/>
            <person name="Kuees U."/>
            <person name="Lucas S."/>
            <person name="Van de Peer Y."/>
            <person name="Podila G.K."/>
            <person name="Polle A."/>
            <person name="Pukkila P.J."/>
            <person name="Richardson P.M."/>
            <person name="Rouze P."/>
            <person name="Sanders I.R."/>
            <person name="Stajich J.E."/>
            <person name="Tunlid A."/>
            <person name="Tuskan G."/>
            <person name="Grigoriev I.V."/>
        </authorList>
    </citation>
    <scope>NUCLEOTIDE SEQUENCE [LARGE SCALE GENOMIC DNA]</scope>
    <source>
        <strain evidence="2">S238N-H82 / ATCC MYA-4686</strain>
    </source>
</reference>
<proteinExistence type="predicted"/>
<keyword evidence="2" id="KW-1185">Reference proteome</keyword>
<dbReference type="STRING" id="486041.B0DQ23"/>
<name>B0DQ23_LACBS</name>
<sequence length="231" mass="25377">PFVISMEISYRVRYLTDRRAFAALLTTFVSSRFLAVWHHRLGAVLQLPEFFATKQPLPGSMGLLILQAQKSLNQGHTYSSAQVGPPLQLASVIQPSPILLHKQSTTEAVYVPATLAVLSQAVRGDYSRLKAAHIFPRAHNIQWVSRGFPSRITDPAPLAEVGGPAKFDSIQNVLLLPMNLVSILIKLQQRGYVVTPFVAGYDDIADIRSSAFLGDTIFGLALKNKLLMNKG</sequence>
<organism evidence="2">
    <name type="scientific">Laccaria bicolor (strain S238N-H82 / ATCC MYA-4686)</name>
    <name type="common">Bicoloured deceiver</name>
    <name type="synonym">Laccaria laccata var. bicolor</name>
    <dbReference type="NCBI Taxonomy" id="486041"/>
    <lineage>
        <taxon>Eukaryota</taxon>
        <taxon>Fungi</taxon>
        <taxon>Dikarya</taxon>
        <taxon>Basidiomycota</taxon>
        <taxon>Agaricomycotina</taxon>
        <taxon>Agaricomycetes</taxon>
        <taxon>Agaricomycetidae</taxon>
        <taxon>Agaricales</taxon>
        <taxon>Agaricineae</taxon>
        <taxon>Hydnangiaceae</taxon>
        <taxon>Laccaria</taxon>
    </lineage>
</organism>
<feature type="non-terminal residue" evidence="1">
    <location>
        <position position="1"/>
    </location>
</feature>
<accession>B0DQ23</accession>
<dbReference type="HOGENOM" id="CLU_1202322_0_0_1"/>
<evidence type="ECO:0000313" key="2">
    <source>
        <dbReference type="Proteomes" id="UP000001194"/>
    </source>
</evidence>
<dbReference type="KEGG" id="lbc:LACBIDRAFT_331628"/>
<dbReference type="GeneID" id="6081744"/>
<gene>
    <name evidence="1" type="ORF">LACBIDRAFT_331628</name>
</gene>
<dbReference type="OrthoDB" id="2142759at2759"/>
<dbReference type="Proteomes" id="UP000001194">
    <property type="component" value="Unassembled WGS sequence"/>
</dbReference>
<evidence type="ECO:0000313" key="1">
    <source>
        <dbReference type="EMBL" id="EDR03214.1"/>
    </source>
</evidence>
<dbReference type="RefSeq" id="XP_001886010.1">
    <property type="nucleotide sequence ID" value="XM_001885975.1"/>
</dbReference>
<protein>
    <submittedName>
        <fullName evidence="1">Predicted protein</fullName>
    </submittedName>
</protein>
<dbReference type="AlphaFoldDB" id="B0DQ23"/>
<dbReference type="InParanoid" id="B0DQ23"/>
<dbReference type="EMBL" id="DS547125">
    <property type="protein sequence ID" value="EDR03214.1"/>
    <property type="molecule type" value="Genomic_DNA"/>
</dbReference>